<gene>
    <name evidence="1" type="ORF">OF850_04195</name>
</gene>
<dbReference type="EMBL" id="JAPFQI010000001">
    <property type="protein sequence ID" value="MCW8084818.1"/>
    <property type="molecule type" value="Genomic_DNA"/>
</dbReference>
<accession>A0ABT3NSH5</accession>
<protein>
    <submittedName>
        <fullName evidence="1">Uncharacterized protein</fullName>
    </submittedName>
</protein>
<reference evidence="1 2" key="1">
    <citation type="submission" date="2022-10" db="EMBL/GenBank/DDBJ databases">
        <title>Roseococcus glaciei nov., sp. nov., isolated from glacier.</title>
        <authorList>
            <person name="Liu Q."/>
            <person name="Xin Y.-H."/>
        </authorList>
    </citation>
    <scope>NUCLEOTIDE SEQUENCE [LARGE SCALE GENOMIC DNA]</scope>
    <source>
        <strain evidence="1 2">MDT2-1-1</strain>
    </source>
</reference>
<proteinExistence type="predicted"/>
<name>A0ABT3NSH5_9PROT</name>
<sequence>MKTRFLPFLLLAACAQDPVTDYLGGFGDPLRGAALYAPRNLGDTSVYAGDPAGAAMAAAQMEFLARSFTTDPVRGPSMSPTLQPLLEAGRDEMRGYLGIARGAPGEATERRLRGASEALRAGDEAAARAALSEPGIFTAGAAGTLARLAAMPALPRVREAAGAVNAELARLDRPSRFR</sequence>
<organism evidence="1 2">
    <name type="scientific">Sabulicella glaciei</name>
    <dbReference type="NCBI Taxonomy" id="2984948"/>
    <lineage>
        <taxon>Bacteria</taxon>
        <taxon>Pseudomonadati</taxon>
        <taxon>Pseudomonadota</taxon>
        <taxon>Alphaproteobacteria</taxon>
        <taxon>Acetobacterales</taxon>
        <taxon>Acetobacteraceae</taxon>
        <taxon>Sabulicella</taxon>
    </lineage>
</organism>
<evidence type="ECO:0000313" key="1">
    <source>
        <dbReference type="EMBL" id="MCW8084818.1"/>
    </source>
</evidence>
<evidence type="ECO:0000313" key="2">
    <source>
        <dbReference type="Proteomes" id="UP001526430"/>
    </source>
</evidence>
<dbReference type="RefSeq" id="WP_301588558.1">
    <property type="nucleotide sequence ID" value="NZ_JAPFQI010000001.1"/>
</dbReference>
<dbReference type="Proteomes" id="UP001526430">
    <property type="component" value="Unassembled WGS sequence"/>
</dbReference>
<keyword evidence="2" id="KW-1185">Reference proteome</keyword>
<comment type="caution">
    <text evidence="1">The sequence shown here is derived from an EMBL/GenBank/DDBJ whole genome shotgun (WGS) entry which is preliminary data.</text>
</comment>